<keyword evidence="3" id="KW-1185">Reference proteome</keyword>
<protein>
    <submittedName>
        <fullName evidence="2">DUF3094 domain-containing protein</fullName>
    </submittedName>
</protein>
<reference evidence="2 3" key="1">
    <citation type="submission" date="2017-01" db="EMBL/GenBank/DDBJ databases">
        <title>Draft genome sequence of Pseudomonas pachastrellae type strain CCUG 46540T from a deep sea.</title>
        <authorList>
            <person name="Gomila M."/>
            <person name="Mulet M."/>
            <person name="Lalucat J."/>
            <person name="Garcia-Valdes E."/>
        </authorList>
    </citation>
    <scope>NUCLEOTIDE SEQUENCE [LARGE SCALE GENOMIC DNA]</scope>
    <source>
        <strain evidence="2 3">CCUG 46540</strain>
    </source>
</reference>
<gene>
    <name evidence="2" type="ORF">BXT89_11985</name>
</gene>
<comment type="caution">
    <text evidence="2">The sequence shown here is derived from an EMBL/GenBank/DDBJ whole genome shotgun (WGS) entry which is preliminary data.</text>
</comment>
<organism evidence="2 3">
    <name type="scientific">Halopseudomonas pachastrellae</name>
    <dbReference type="NCBI Taxonomy" id="254161"/>
    <lineage>
        <taxon>Bacteria</taxon>
        <taxon>Pseudomonadati</taxon>
        <taxon>Pseudomonadota</taxon>
        <taxon>Gammaproteobacteria</taxon>
        <taxon>Pseudomonadales</taxon>
        <taxon>Pseudomonadaceae</taxon>
        <taxon>Halopseudomonas</taxon>
    </lineage>
</organism>
<keyword evidence="1" id="KW-0472">Membrane</keyword>
<feature type="transmembrane region" description="Helical" evidence="1">
    <location>
        <begin position="31"/>
        <end position="53"/>
    </location>
</feature>
<evidence type="ECO:0000313" key="2">
    <source>
        <dbReference type="EMBL" id="ONM43566.1"/>
    </source>
</evidence>
<dbReference type="AlphaFoldDB" id="A0A1S8DFG7"/>
<name>A0A1S8DFG7_9GAMM</name>
<dbReference type="STRING" id="254161.SAMN05216256_10550"/>
<evidence type="ECO:0000313" key="3">
    <source>
        <dbReference type="Proteomes" id="UP000242847"/>
    </source>
</evidence>
<keyword evidence="1" id="KW-1133">Transmembrane helix</keyword>
<dbReference type="OrthoDB" id="7030240at2"/>
<keyword evidence="1" id="KW-0812">Transmembrane</keyword>
<dbReference type="Proteomes" id="UP000242847">
    <property type="component" value="Unassembled WGS sequence"/>
</dbReference>
<sequence>MPSRLHPEDQKRVDQYLASPVHQVERRPFRVWILIALVVGSVVGLGLLSRLLAQLVAV</sequence>
<dbReference type="EMBL" id="MUBC01000025">
    <property type="protein sequence ID" value="ONM43566.1"/>
    <property type="molecule type" value="Genomic_DNA"/>
</dbReference>
<dbReference type="InterPro" id="IPR021444">
    <property type="entry name" value="DUF3094"/>
</dbReference>
<proteinExistence type="predicted"/>
<dbReference type="RefSeq" id="WP_083727909.1">
    <property type="nucleotide sequence ID" value="NZ_FOUD01000005.1"/>
</dbReference>
<evidence type="ECO:0000256" key="1">
    <source>
        <dbReference type="SAM" id="Phobius"/>
    </source>
</evidence>
<dbReference type="Pfam" id="PF11293">
    <property type="entry name" value="DUF3094"/>
    <property type="match status" value="1"/>
</dbReference>
<accession>A0A1S8DFG7</accession>